<dbReference type="Proteomes" id="UP001217089">
    <property type="component" value="Unassembled WGS sequence"/>
</dbReference>
<comment type="subcellular location">
    <subcellularLocation>
        <location evidence="1">Membrane</location>
        <topology evidence="1">Multi-pass membrane protein</topology>
    </subcellularLocation>
</comment>
<dbReference type="InterPro" id="IPR020846">
    <property type="entry name" value="MFS_dom"/>
</dbReference>
<dbReference type="EMBL" id="JARBDR010000919">
    <property type="protein sequence ID" value="KAJ8300056.1"/>
    <property type="molecule type" value="Genomic_DNA"/>
</dbReference>
<evidence type="ECO:0000313" key="5">
    <source>
        <dbReference type="Proteomes" id="UP001217089"/>
    </source>
</evidence>
<comment type="caution">
    <text evidence="4">The sequence shown here is derived from an EMBL/GenBank/DDBJ whole genome shotgun (WGS) entry which is preliminary data.</text>
</comment>
<dbReference type="InterPro" id="IPR050327">
    <property type="entry name" value="Proton-linked_MCT"/>
</dbReference>
<gene>
    <name evidence="4" type="ORF">KUTeg_021575</name>
</gene>
<dbReference type="PANTHER" id="PTHR11360">
    <property type="entry name" value="MONOCARBOXYLATE TRANSPORTER"/>
    <property type="match status" value="1"/>
</dbReference>
<sequence>MASAGTGFGAFFMPLLVNHIFNEYGYTSGFMMISGLFLNLVICGALYRSLALQKKLMAFDRKKKMSKILPNECVLIPVKEKVSKNTKAEHERNISIVTSIENDTKNCSQVCQVTQKSNEKSEHFTTENNYLSKKDTTLLITLKRLKQVFNFTSKAPENGKRKVFDISLLKDYRFLSFAFSVMFFELSHTIINVFLPSFAIQQGIAESQTSYMLSITGIVDTVSRILSGAIMDISFIKPYRIIINNVQMYLLIIVCLVLPNLESFLEFCLLAGIFGWVNGSYFAQKTLILIEILGVEKITSSFGLIMVFQGTGTLIGPPISGMISKGYFGSWKEAFYFGAAVVLFGAGIFSISNIIHHERRRKRSDSSSEQSSPFSSQMIRINTSPIL</sequence>
<evidence type="ECO:0000256" key="2">
    <source>
        <dbReference type="SAM" id="Phobius"/>
    </source>
</evidence>
<feature type="transmembrane region" description="Helical" evidence="2">
    <location>
        <begin position="174"/>
        <end position="199"/>
    </location>
</feature>
<dbReference type="Pfam" id="PF07690">
    <property type="entry name" value="MFS_1"/>
    <property type="match status" value="1"/>
</dbReference>
<dbReference type="SUPFAM" id="SSF103473">
    <property type="entry name" value="MFS general substrate transporter"/>
    <property type="match status" value="1"/>
</dbReference>
<keyword evidence="5" id="KW-1185">Reference proteome</keyword>
<evidence type="ECO:0000259" key="3">
    <source>
        <dbReference type="PROSITE" id="PS50850"/>
    </source>
</evidence>
<dbReference type="PANTHER" id="PTHR11360:SF284">
    <property type="entry name" value="EG:103B4.3 PROTEIN-RELATED"/>
    <property type="match status" value="1"/>
</dbReference>
<keyword evidence="2" id="KW-1133">Transmembrane helix</keyword>
<reference evidence="4 5" key="1">
    <citation type="submission" date="2022-12" db="EMBL/GenBank/DDBJ databases">
        <title>Chromosome-level genome of Tegillarca granosa.</title>
        <authorList>
            <person name="Kim J."/>
        </authorList>
    </citation>
    <scope>NUCLEOTIDE SEQUENCE [LARGE SCALE GENOMIC DNA]</scope>
    <source>
        <strain evidence="4">Teg-2019</strain>
        <tissue evidence="4">Adductor muscle</tissue>
    </source>
</reference>
<organism evidence="4 5">
    <name type="scientific">Tegillarca granosa</name>
    <name type="common">Malaysian cockle</name>
    <name type="synonym">Anadara granosa</name>
    <dbReference type="NCBI Taxonomy" id="220873"/>
    <lineage>
        <taxon>Eukaryota</taxon>
        <taxon>Metazoa</taxon>
        <taxon>Spiralia</taxon>
        <taxon>Lophotrochozoa</taxon>
        <taxon>Mollusca</taxon>
        <taxon>Bivalvia</taxon>
        <taxon>Autobranchia</taxon>
        <taxon>Pteriomorphia</taxon>
        <taxon>Arcoida</taxon>
        <taxon>Arcoidea</taxon>
        <taxon>Arcidae</taxon>
        <taxon>Tegillarca</taxon>
    </lineage>
</organism>
<keyword evidence="2" id="KW-0472">Membrane</keyword>
<keyword evidence="2" id="KW-0812">Transmembrane</keyword>
<feature type="transmembrane region" description="Helical" evidence="2">
    <location>
        <begin position="334"/>
        <end position="355"/>
    </location>
</feature>
<name>A0ABQ9E8E0_TEGGR</name>
<proteinExistence type="predicted"/>
<dbReference type="Gene3D" id="1.20.1250.20">
    <property type="entry name" value="MFS general substrate transporter like domains"/>
    <property type="match status" value="1"/>
</dbReference>
<dbReference type="InterPro" id="IPR036259">
    <property type="entry name" value="MFS_trans_sf"/>
</dbReference>
<feature type="transmembrane region" description="Helical" evidence="2">
    <location>
        <begin position="248"/>
        <end position="277"/>
    </location>
</feature>
<accession>A0ABQ9E8E0</accession>
<evidence type="ECO:0000313" key="4">
    <source>
        <dbReference type="EMBL" id="KAJ8300056.1"/>
    </source>
</evidence>
<evidence type="ECO:0000256" key="1">
    <source>
        <dbReference type="ARBA" id="ARBA00004141"/>
    </source>
</evidence>
<feature type="transmembrane region" description="Helical" evidence="2">
    <location>
        <begin position="24"/>
        <end position="47"/>
    </location>
</feature>
<dbReference type="PROSITE" id="PS50850">
    <property type="entry name" value="MFS"/>
    <property type="match status" value="1"/>
</dbReference>
<feature type="transmembrane region" description="Helical" evidence="2">
    <location>
        <begin position="211"/>
        <end position="236"/>
    </location>
</feature>
<feature type="domain" description="Major facilitator superfamily (MFS) profile" evidence="3">
    <location>
        <begin position="173"/>
        <end position="387"/>
    </location>
</feature>
<protein>
    <recommendedName>
        <fullName evidence="3">Major facilitator superfamily (MFS) profile domain-containing protein</fullName>
    </recommendedName>
</protein>
<dbReference type="InterPro" id="IPR011701">
    <property type="entry name" value="MFS"/>
</dbReference>